<dbReference type="EMBL" id="PQLX01000005">
    <property type="protein sequence ID" value="POU64371.1"/>
    <property type="molecule type" value="Genomic_DNA"/>
</dbReference>
<dbReference type="AlphaFoldDB" id="A0A2S4RVR8"/>
<sequence length="73" mass="8124">MIGPFLYFTGIIISRLLPLYSLSRNIPQVGIRIDIPHLTRTASPGQTHAKINNRFSQRMVAVFCAALILSQGQ</sequence>
<gene>
    <name evidence="1" type="ORF">C3430_14335</name>
</gene>
<evidence type="ECO:0000313" key="1">
    <source>
        <dbReference type="EMBL" id="POU64371.1"/>
    </source>
</evidence>
<name>A0A2S4RVR8_CITAM</name>
<evidence type="ECO:0000313" key="2">
    <source>
        <dbReference type="Proteomes" id="UP000237003"/>
    </source>
</evidence>
<accession>A0A2S4RVR8</accession>
<protein>
    <submittedName>
        <fullName evidence="1">Uncharacterized protein</fullName>
    </submittedName>
</protein>
<comment type="caution">
    <text evidence="1">The sequence shown here is derived from an EMBL/GenBank/DDBJ whole genome shotgun (WGS) entry which is preliminary data.</text>
</comment>
<proteinExistence type="predicted"/>
<dbReference type="Proteomes" id="UP000237003">
    <property type="component" value="Unassembled WGS sequence"/>
</dbReference>
<organism evidence="1 2">
    <name type="scientific">Citrobacter amalonaticus</name>
    <dbReference type="NCBI Taxonomy" id="35703"/>
    <lineage>
        <taxon>Bacteria</taxon>
        <taxon>Pseudomonadati</taxon>
        <taxon>Pseudomonadota</taxon>
        <taxon>Gammaproteobacteria</taxon>
        <taxon>Enterobacterales</taxon>
        <taxon>Enterobacteriaceae</taxon>
        <taxon>Citrobacter</taxon>
    </lineage>
</organism>
<reference evidence="1 2" key="1">
    <citation type="submission" date="2018-01" db="EMBL/GenBank/DDBJ databases">
        <title>Complete genome sequences of 14 Citrobacter spp. isolated from plant in Canada.</title>
        <authorList>
            <person name="Bhandare S.G."/>
            <person name="Colavecchio A."/>
            <person name="Jeukens J."/>
            <person name="Emond-Rheault J.-G."/>
            <person name="Freschi L."/>
            <person name="Hamel J."/>
            <person name="Kukavica-Ibrulj I."/>
            <person name="Levesque R."/>
            <person name="Goodridge L."/>
        </authorList>
    </citation>
    <scope>NUCLEOTIDE SEQUENCE [LARGE SCALE GENOMIC DNA]</scope>
    <source>
        <strain evidence="1 2">S1285</strain>
    </source>
</reference>
<dbReference type="RefSeq" id="WP_103777015.1">
    <property type="nucleotide sequence ID" value="NZ_PQLX01000005.1"/>
</dbReference>